<evidence type="ECO:0000256" key="5">
    <source>
        <dbReference type="ARBA" id="ARBA00023295"/>
    </source>
</evidence>
<keyword evidence="2" id="KW-0378">Hydrolase</keyword>
<sequence length="799" mass="84398">MSALRAAARLCSRPTTPLARRYISQQASSFANSRFFRVSEEVTDALATGKPVVALETTIYTHGFPYPDNVALASQLESIVRVNGGVPATIAVFNGVARVGLSAEEMVELAATTQTKSALKVSRRDLGYLCGLGLSGKKIHGGTTIAGTMILAHLAGIKVFGTGGLGGVHRGGEVSMDISADLTELGRTPVAVISSGCKSFLDIPRTLEYLETEGVLVGTFADGRKGHVDFPAFYTRESGIRSPKVIQNEFDAAAMIFAQNQLGLSSGIHFANPVPEEFSFPKAEMDTIIDEAVRLADVEGFQGSDNTPFVLNKIKELSGGKSVIANRALIESNVTRATKVAAELAKLEQTHTGPVDRSIPVDSTTAYTKVKAEPEPKPETKTTPKITQKADVVVAGSLAIDFSCDFAPFGDRSKDVSPSPHTSNPAVIGQSLGGVGHNVALAATYAGSSTVFCSIVADDLSGKAALVAMEQEQLSTEGIQTLSPALGVRTAQYVAVNDTKKDLVVAMADMAIMELPESKLDFDGFWEPLLARTRPSWVVLDANWSSAVLAKWAAAAKQVKSRVAFEPVSTAKATRLFRNKTGDNTPVIGASDTVPNDNKLDLATPNALELTSMYSAARASGLFDSPEWWGIINSLNLSSAGSRDLLVSVTSPALVDAGIPQQSIQLLPFIPCLLTKLGRDGVLLTQLLPPGDARLTSPESARYIVSRADSSSNVPVGGVYMRLFAPDTVLSDQEVVSVNGAGDTLLGVVVAGLAKQQQQSPHAKGLEAIIPVAQRASLRTLQSAESVNPSIRDLAQQLD</sequence>
<dbReference type="OMA" id="FNCIIAT"/>
<dbReference type="SUPFAM" id="SSF53613">
    <property type="entry name" value="Ribokinase-like"/>
    <property type="match status" value="1"/>
</dbReference>
<keyword evidence="7" id="KW-1185">Reference proteome</keyword>
<evidence type="ECO:0000256" key="3">
    <source>
        <dbReference type="ARBA" id="ARBA00023211"/>
    </source>
</evidence>
<dbReference type="InterPro" id="IPR007342">
    <property type="entry name" value="PsuG"/>
</dbReference>
<proteinExistence type="inferred from homology"/>
<dbReference type="SUPFAM" id="SSF110581">
    <property type="entry name" value="Indigoidine synthase A-like"/>
    <property type="match status" value="1"/>
</dbReference>
<dbReference type="Pfam" id="PF04227">
    <property type="entry name" value="Indigoidine_A"/>
    <property type="match status" value="1"/>
</dbReference>
<dbReference type="STRING" id="28573.A0A0U1LNB6"/>
<evidence type="ECO:0000256" key="4">
    <source>
        <dbReference type="ARBA" id="ARBA00023239"/>
    </source>
</evidence>
<dbReference type="InterPro" id="IPR022830">
    <property type="entry name" value="Indigdn_synthA-like"/>
</dbReference>
<dbReference type="GO" id="GO:0046872">
    <property type="term" value="F:metal ion binding"/>
    <property type="evidence" value="ECO:0007669"/>
    <property type="project" value="UniProtKB-KW"/>
</dbReference>
<dbReference type="GO" id="GO:0005737">
    <property type="term" value="C:cytoplasm"/>
    <property type="evidence" value="ECO:0007669"/>
    <property type="project" value="TreeGrafter"/>
</dbReference>
<dbReference type="Gene3D" id="3.40.1190.20">
    <property type="match status" value="1"/>
</dbReference>
<keyword evidence="4" id="KW-0456">Lyase</keyword>
<accession>A0A0U1LNB6</accession>
<dbReference type="Gene3D" id="3.40.1790.10">
    <property type="entry name" value="Indigoidine synthase domain"/>
    <property type="match status" value="1"/>
</dbReference>
<dbReference type="PANTHER" id="PTHR42909:SF1">
    <property type="entry name" value="CARBOHYDRATE KINASE PFKB DOMAIN-CONTAINING PROTEIN"/>
    <property type="match status" value="1"/>
</dbReference>
<gene>
    <name evidence="6" type="ORF">PISL3812_01876</name>
</gene>
<dbReference type="InterPro" id="IPR029056">
    <property type="entry name" value="Ribokinase-like"/>
</dbReference>
<dbReference type="HAMAP" id="MF_01876">
    <property type="entry name" value="PsiMP_glycosidase"/>
    <property type="match status" value="1"/>
</dbReference>
<keyword evidence="5" id="KW-0326">Glycosidase</keyword>
<dbReference type="AlphaFoldDB" id="A0A0U1LNB6"/>
<dbReference type="PANTHER" id="PTHR42909">
    <property type="entry name" value="ZGC:136858"/>
    <property type="match status" value="1"/>
</dbReference>
<dbReference type="CDD" id="cd01941">
    <property type="entry name" value="YeiC_kinase_like"/>
    <property type="match status" value="1"/>
</dbReference>
<reference evidence="6 7" key="1">
    <citation type="submission" date="2015-04" db="EMBL/GenBank/DDBJ databases">
        <authorList>
            <person name="Syromyatnikov M.Y."/>
            <person name="Popov V.N."/>
        </authorList>
    </citation>
    <scope>NUCLEOTIDE SEQUENCE [LARGE SCALE GENOMIC DNA]</scope>
    <source>
        <strain evidence="6">WF-38-12</strain>
    </source>
</reference>
<dbReference type="Proteomes" id="UP000054383">
    <property type="component" value="Unassembled WGS sequence"/>
</dbReference>
<keyword evidence="3" id="KW-0464">Manganese</keyword>
<dbReference type="GO" id="GO:0016798">
    <property type="term" value="F:hydrolase activity, acting on glycosyl bonds"/>
    <property type="evidence" value="ECO:0007669"/>
    <property type="project" value="UniProtKB-KW"/>
</dbReference>
<evidence type="ECO:0000256" key="1">
    <source>
        <dbReference type="ARBA" id="ARBA00022723"/>
    </source>
</evidence>
<name>A0A0U1LNB6_TALIS</name>
<evidence type="ECO:0000313" key="6">
    <source>
        <dbReference type="EMBL" id="CRG84614.1"/>
    </source>
</evidence>
<evidence type="ECO:0000256" key="2">
    <source>
        <dbReference type="ARBA" id="ARBA00022801"/>
    </source>
</evidence>
<keyword evidence="1" id="KW-0479">Metal-binding</keyword>
<dbReference type="OrthoDB" id="198885at2759"/>
<evidence type="ECO:0000313" key="7">
    <source>
        <dbReference type="Proteomes" id="UP000054383"/>
    </source>
</evidence>
<protein>
    <submittedName>
        <fullName evidence="6">IdgA domain protein</fullName>
    </submittedName>
</protein>
<dbReference type="EMBL" id="CVMT01000001">
    <property type="protein sequence ID" value="CRG84614.1"/>
    <property type="molecule type" value="Genomic_DNA"/>
</dbReference>
<dbReference type="GO" id="GO:0004730">
    <property type="term" value="F:pseudouridylate synthase activity"/>
    <property type="evidence" value="ECO:0007669"/>
    <property type="project" value="InterPro"/>
</dbReference>
<organism evidence="6 7">
    <name type="scientific">Talaromyces islandicus</name>
    <name type="common">Penicillium islandicum</name>
    <dbReference type="NCBI Taxonomy" id="28573"/>
    <lineage>
        <taxon>Eukaryota</taxon>
        <taxon>Fungi</taxon>
        <taxon>Dikarya</taxon>
        <taxon>Ascomycota</taxon>
        <taxon>Pezizomycotina</taxon>
        <taxon>Eurotiomycetes</taxon>
        <taxon>Eurotiomycetidae</taxon>
        <taxon>Eurotiales</taxon>
        <taxon>Trichocomaceae</taxon>
        <taxon>Talaromyces</taxon>
        <taxon>Talaromyces sect. Islandici</taxon>
    </lineage>
</organism>